<dbReference type="OrthoDB" id="517270at2"/>
<accession>A0A5B9PEZ6</accession>
<dbReference type="SUPFAM" id="SSF53335">
    <property type="entry name" value="S-adenosyl-L-methionine-dependent methyltransferases"/>
    <property type="match status" value="1"/>
</dbReference>
<evidence type="ECO:0000313" key="1">
    <source>
        <dbReference type="EMBL" id="QEG24978.1"/>
    </source>
</evidence>
<reference evidence="1 2" key="1">
    <citation type="submission" date="2019-08" db="EMBL/GenBank/DDBJ databases">
        <title>Deep-cultivation of Planctomycetes and their phenomic and genomic characterization uncovers novel biology.</title>
        <authorList>
            <person name="Wiegand S."/>
            <person name="Jogler M."/>
            <person name="Boedeker C."/>
            <person name="Pinto D."/>
            <person name="Vollmers J."/>
            <person name="Rivas-Marin E."/>
            <person name="Kohn T."/>
            <person name="Peeters S.H."/>
            <person name="Heuer A."/>
            <person name="Rast P."/>
            <person name="Oberbeckmann S."/>
            <person name="Bunk B."/>
            <person name="Jeske O."/>
            <person name="Meyerdierks A."/>
            <person name="Storesund J.E."/>
            <person name="Kallscheuer N."/>
            <person name="Luecker S."/>
            <person name="Lage O.M."/>
            <person name="Pohl T."/>
            <person name="Merkel B.J."/>
            <person name="Hornburger P."/>
            <person name="Mueller R.-W."/>
            <person name="Bruemmer F."/>
            <person name="Labrenz M."/>
            <person name="Spormann A.M."/>
            <person name="Op den Camp H."/>
            <person name="Overmann J."/>
            <person name="Amann R."/>
            <person name="Jetten M.S.M."/>
            <person name="Mascher T."/>
            <person name="Medema M.H."/>
            <person name="Devos D.P."/>
            <person name="Kaster A.-K."/>
            <person name="Ovreas L."/>
            <person name="Rohde M."/>
            <person name="Galperin M.Y."/>
            <person name="Jogler C."/>
        </authorList>
    </citation>
    <scope>NUCLEOTIDE SEQUENCE [LARGE SCALE GENOMIC DNA]</scope>
    <source>
        <strain evidence="1 2">FC18</strain>
    </source>
</reference>
<protein>
    <recommendedName>
        <fullName evidence="3">Trans-aconitate 2-methyltransferase</fullName>
    </recommendedName>
</protein>
<name>A0A5B9PEZ6_9BACT</name>
<sequence>MMELLSDSELEESDVVANCNMNRERNLRGSNGYERDLRFDPLAFLRDVEAQHDNAKWLDLCCGTGKALIEAAAEVDKESLSIEIIGVDLVGMFDSNESASLTLVEASLSLWQPPPQCKFDLITCVHGLHYIGDKLQLIERSLAWLSPIGTFAANLDRDNLKLENGDDSELIDGLRHAGFSYSALQKLLRSDGIRNVDFALEYLGADPEAGPNYTGQPAVNSWYRKM</sequence>
<dbReference type="Gene3D" id="3.40.50.150">
    <property type="entry name" value="Vaccinia Virus protein VP39"/>
    <property type="match status" value="1"/>
</dbReference>
<proteinExistence type="predicted"/>
<dbReference type="InterPro" id="IPR029063">
    <property type="entry name" value="SAM-dependent_MTases_sf"/>
</dbReference>
<dbReference type="Pfam" id="PF13489">
    <property type="entry name" value="Methyltransf_23"/>
    <property type="match status" value="1"/>
</dbReference>
<dbReference type="CDD" id="cd02440">
    <property type="entry name" value="AdoMet_MTases"/>
    <property type="match status" value="1"/>
</dbReference>
<dbReference type="KEGG" id="mff:MFFC18_49010"/>
<organism evidence="1 2">
    <name type="scientific">Mariniblastus fucicola</name>
    <dbReference type="NCBI Taxonomy" id="980251"/>
    <lineage>
        <taxon>Bacteria</taxon>
        <taxon>Pseudomonadati</taxon>
        <taxon>Planctomycetota</taxon>
        <taxon>Planctomycetia</taxon>
        <taxon>Pirellulales</taxon>
        <taxon>Pirellulaceae</taxon>
        <taxon>Mariniblastus</taxon>
    </lineage>
</organism>
<gene>
    <name evidence="1" type="ORF">MFFC18_49010</name>
</gene>
<dbReference type="EMBL" id="CP042912">
    <property type="protein sequence ID" value="QEG24978.1"/>
    <property type="molecule type" value="Genomic_DNA"/>
</dbReference>
<dbReference type="AlphaFoldDB" id="A0A5B9PEZ6"/>
<keyword evidence="2" id="KW-1185">Reference proteome</keyword>
<dbReference type="Proteomes" id="UP000322214">
    <property type="component" value="Chromosome"/>
</dbReference>
<evidence type="ECO:0000313" key="2">
    <source>
        <dbReference type="Proteomes" id="UP000322214"/>
    </source>
</evidence>
<evidence type="ECO:0008006" key="3">
    <source>
        <dbReference type="Google" id="ProtNLM"/>
    </source>
</evidence>